<keyword evidence="2" id="KW-1188">Viral release from host cell</keyword>
<sequence>MENGPGELDLIRKKVRKLNDIIPDEELNLYSLETLFDLYINKNTIEYEVWFYDSIPIEIEALLPTTAAKLNYLSYTAKLAAEVKYGTYETGVEGNSHHKRDCVHTRLIANRRERFIRIVNKFLDLHQILCGIN</sequence>
<keyword evidence="1" id="KW-1048">Host nucleus</keyword>
<dbReference type="HAMAP" id="MF_04015">
    <property type="entry name" value="HSV_TRM2"/>
    <property type="match status" value="1"/>
</dbReference>
<dbReference type="KEGG" id="vg:80541373"/>
<reference evidence="4" key="1">
    <citation type="journal article" date="2019" name="Vet. Microbiol.">
        <title>Molecular and microscopic characterisation of a novel pathogenic herpesvirus from Indian ringneck parrots (Psittacula krameri).</title>
        <authorList>
            <person name="Sutherland M."/>
            <person name="Sarker S."/>
            <person name="Raidal S.R."/>
        </authorList>
    </citation>
    <scope>NUCLEOTIDE SEQUENCE</scope>
    <source>
        <strain evidence="4">PsHV 5</strain>
    </source>
</reference>
<evidence type="ECO:0000256" key="1">
    <source>
        <dbReference type="ARBA" id="ARBA00022562"/>
    </source>
</evidence>
<evidence type="ECO:0000313" key="4">
    <source>
        <dbReference type="EMBL" id="QFU14570.1"/>
    </source>
</evidence>
<dbReference type="Proteomes" id="UP001162227">
    <property type="component" value="Segment"/>
</dbReference>
<proteinExistence type="inferred from homology"/>
<dbReference type="Pfam" id="PF03581">
    <property type="entry name" value="Herpes_UL33"/>
    <property type="match status" value="1"/>
</dbReference>
<organism evidence="4 5">
    <name type="scientific">Psittacid alphaherpesvirus 5</name>
    <dbReference type="NCBI Taxonomy" id="2972693"/>
    <lineage>
        <taxon>Viruses</taxon>
        <taxon>Duplodnaviria</taxon>
        <taxon>Heunggongvirae</taxon>
        <taxon>Peploviricota</taxon>
        <taxon>Herviviricetes</taxon>
        <taxon>Herpesvirales</taxon>
        <taxon>Orthoherpesviridae</taxon>
        <taxon>Alphaherpesvirinae</taxon>
        <taxon>Iltovirus</taxon>
        <taxon>Iltovirus psittacidalpha5</taxon>
    </lineage>
</organism>
<dbReference type="GO" id="GO:0019073">
    <property type="term" value="P:viral DNA genome packaging"/>
    <property type="evidence" value="ECO:0007669"/>
    <property type="project" value="InterPro"/>
</dbReference>
<evidence type="ECO:0000256" key="2">
    <source>
        <dbReference type="ARBA" id="ARBA00022612"/>
    </source>
</evidence>
<keyword evidence="5" id="KW-1185">Reference proteome</keyword>
<dbReference type="RefSeq" id="YP_010802600.1">
    <property type="nucleotide sequence ID" value="NC_077028.1"/>
</dbReference>
<name>A0A5P9JSN5_9ALPH</name>
<dbReference type="EMBL" id="MK955929">
    <property type="protein sequence ID" value="QFU14570.1"/>
    <property type="molecule type" value="Genomic_DNA"/>
</dbReference>
<protein>
    <submittedName>
        <fullName evidence="4">DNA packaging protein</fullName>
    </submittedName>
</protein>
<dbReference type="GeneID" id="80541373"/>
<keyword evidence="3" id="KW-0231">Viral genome packaging</keyword>
<accession>A0A5P9JSN5</accession>
<evidence type="ECO:0000313" key="5">
    <source>
        <dbReference type="Proteomes" id="UP001162227"/>
    </source>
</evidence>
<evidence type="ECO:0000256" key="3">
    <source>
        <dbReference type="ARBA" id="ARBA00023219"/>
    </source>
</evidence>
<gene>
    <name evidence="4" type="primary">DNA packaging protein</name>
</gene>
<reference evidence="4" key="2">
    <citation type="submission" date="2019-05" db="EMBL/GenBank/DDBJ databases">
        <authorList>
            <person name="Sutherland M."/>
            <person name="Sarker S."/>
            <person name="Raidal S.R."/>
        </authorList>
    </citation>
    <scope>NUCLEOTIDE SEQUENCE</scope>
    <source>
        <strain evidence="4">PsHV 5</strain>
    </source>
</reference>
<dbReference type="InterPro" id="IPR005208">
    <property type="entry name" value="Herpes_TT2"/>
</dbReference>